<organism evidence="1 2">
    <name type="scientific">Intoshia linei</name>
    <dbReference type="NCBI Taxonomy" id="1819745"/>
    <lineage>
        <taxon>Eukaryota</taxon>
        <taxon>Metazoa</taxon>
        <taxon>Spiralia</taxon>
        <taxon>Lophotrochozoa</taxon>
        <taxon>Mesozoa</taxon>
        <taxon>Orthonectida</taxon>
        <taxon>Rhopaluridae</taxon>
        <taxon>Intoshia</taxon>
    </lineage>
</organism>
<keyword evidence="2" id="KW-1185">Reference proteome</keyword>
<dbReference type="EMBL" id="LWCA01000161">
    <property type="protein sequence ID" value="OAF70316.1"/>
    <property type="molecule type" value="Genomic_DNA"/>
</dbReference>
<dbReference type="AlphaFoldDB" id="A0A177B7T2"/>
<accession>A0A177B7T2</accession>
<sequence length="127" mass="14967">MCLLHLQDDNFCLSLKDFISKYMLKWDEYAAILDTYIDCQAFINDFSLLKEDMMALMIDFTWPKFVLFEKKVMKIICSDTHLEIMPKLKYFCASCNIIMESFYLHSYHLMNCGINSDNVTTINQLIG</sequence>
<evidence type="ECO:0000313" key="1">
    <source>
        <dbReference type="EMBL" id="OAF70316.1"/>
    </source>
</evidence>
<comment type="caution">
    <text evidence="1">The sequence shown here is derived from an EMBL/GenBank/DDBJ whole genome shotgun (WGS) entry which is preliminary data.</text>
</comment>
<gene>
    <name evidence="1" type="ORF">A3Q56_01971</name>
</gene>
<evidence type="ECO:0000313" key="2">
    <source>
        <dbReference type="Proteomes" id="UP000078046"/>
    </source>
</evidence>
<dbReference type="Proteomes" id="UP000078046">
    <property type="component" value="Unassembled WGS sequence"/>
</dbReference>
<protein>
    <submittedName>
        <fullName evidence="1">Uncharacterized protein</fullName>
    </submittedName>
</protein>
<proteinExistence type="predicted"/>
<name>A0A177B7T2_9BILA</name>
<reference evidence="1 2" key="1">
    <citation type="submission" date="2016-04" db="EMBL/GenBank/DDBJ databases">
        <title>The genome of Intoshia linei affirms orthonectids as highly simplified spiralians.</title>
        <authorList>
            <person name="Mikhailov K.V."/>
            <person name="Slusarev G.S."/>
            <person name="Nikitin M.A."/>
            <person name="Logacheva M.D."/>
            <person name="Penin A."/>
            <person name="Aleoshin V."/>
            <person name="Panchin Y.V."/>
        </authorList>
    </citation>
    <scope>NUCLEOTIDE SEQUENCE [LARGE SCALE GENOMIC DNA]</scope>
    <source>
        <strain evidence="1">Intl2013</strain>
        <tissue evidence="1">Whole animal</tissue>
    </source>
</reference>